<accession>A0ABN8ALS0</accession>
<evidence type="ECO:0000313" key="2">
    <source>
        <dbReference type="Proteomes" id="UP000839052"/>
    </source>
</evidence>
<gene>
    <name evidence="1" type="ORF">NTG6680_2434</name>
</gene>
<keyword evidence="2" id="KW-1185">Reference proteome</keyword>
<protein>
    <submittedName>
        <fullName evidence="1">Uncharacterized protein</fullName>
    </submittedName>
</protein>
<dbReference type="EMBL" id="OU912926">
    <property type="protein sequence ID" value="CAG9933683.1"/>
    <property type="molecule type" value="Genomic_DNA"/>
</dbReference>
<reference evidence="1 2" key="1">
    <citation type="submission" date="2021-10" db="EMBL/GenBank/DDBJ databases">
        <authorList>
            <person name="Koch H."/>
        </authorList>
    </citation>
    <scope>NUCLEOTIDE SEQUENCE [LARGE SCALE GENOMIC DNA]</scope>
    <source>
        <strain evidence="1">6680</strain>
    </source>
</reference>
<evidence type="ECO:0000313" key="1">
    <source>
        <dbReference type="EMBL" id="CAG9933683.1"/>
    </source>
</evidence>
<name>A0ABN8ALS0_9PROT</name>
<organism evidence="1 2">
    <name type="scientific">Candidatus Nitrotoga arctica</name>
    <dbReference type="NCBI Taxonomy" id="453162"/>
    <lineage>
        <taxon>Bacteria</taxon>
        <taxon>Pseudomonadati</taxon>
        <taxon>Pseudomonadota</taxon>
        <taxon>Betaproteobacteria</taxon>
        <taxon>Nitrosomonadales</taxon>
        <taxon>Gallionellaceae</taxon>
        <taxon>Candidatus Nitrotoga</taxon>
    </lineage>
</organism>
<proteinExistence type="predicted"/>
<dbReference type="Proteomes" id="UP000839052">
    <property type="component" value="Chromosome"/>
</dbReference>
<sequence length="252" mass="27810">MTDPFNSSKRRISRAKVHIHDLNGRINKFLVDYPCSHAVETDTNGIDQLHKIKFSTTIPDSFGEIAADALENLRAALDQAGYAVAVAAGVGDPRKAYFPIGDDAMNLESIITMNCKNIPSEIVAIFRGFQPYQGGNDLIWALNKANNINKHRLLVPACQFLSNMNLKIRGSGGDCRIPPPIWDRRKNEVVFAVTSNDAKIEYNVNGAYCVSFDEIEVIRGYPAAHILGAMACEVECIVMATETEVRRIGLVQ</sequence>